<organism evidence="1 2">
    <name type="scientific">Oceanobacillus luteolus</name>
    <dbReference type="NCBI Taxonomy" id="1274358"/>
    <lineage>
        <taxon>Bacteria</taxon>
        <taxon>Bacillati</taxon>
        <taxon>Bacillota</taxon>
        <taxon>Bacilli</taxon>
        <taxon>Bacillales</taxon>
        <taxon>Bacillaceae</taxon>
        <taxon>Oceanobacillus</taxon>
    </lineage>
</organism>
<keyword evidence="2" id="KW-1185">Reference proteome</keyword>
<gene>
    <name evidence="1" type="ORF">ACFSBH_11370</name>
</gene>
<sequence>MYYATLHQKQGEMRALRMLQEFGNDLTKFVPNIVINDAAQETLDLIRRSYNNFVLLDVRNLDTDGIDILEDLLKLPQNENFDILYPIEYLVEGSSLNSNNYVRINKDVVNH</sequence>
<name>A0ABW4HT02_9BACI</name>
<evidence type="ECO:0008006" key="3">
    <source>
        <dbReference type="Google" id="ProtNLM"/>
    </source>
</evidence>
<dbReference type="RefSeq" id="WP_251514005.1">
    <property type="nucleotide sequence ID" value="NZ_JAMBON010000013.1"/>
</dbReference>
<comment type="caution">
    <text evidence="1">The sequence shown here is derived from an EMBL/GenBank/DDBJ whole genome shotgun (WGS) entry which is preliminary data.</text>
</comment>
<evidence type="ECO:0000313" key="2">
    <source>
        <dbReference type="Proteomes" id="UP001597221"/>
    </source>
</evidence>
<evidence type="ECO:0000313" key="1">
    <source>
        <dbReference type="EMBL" id="MFD1608257.1"/>
    </source>
</evidence>
<dbReference type="Proteomes" id="UP001597221">
    <property type="component" value="Unassembled WGS sequence"/>
</dbReference>
<reference evidence="2" key="1">
    <citation type="journal article" date="2019" name="Int. J. Syst. Evol. Microbiol.">
        <title>The Global Catalogue of Microorganisms (GCM) 10K type strain sequencing project: providing services to taxonomists for standard genome sequencing and annotation.</title>
        <authorList>
            <consortium name="The Broad Institute Genomics Platform"/>
            <consortium name="The Broad Institute Genome Sequencing Center for Infectious Disease"/>
            <person name="Wu L."/>
            <person name="Ma J."/>
        </authorList>
    </citation>
    <scope>NUCLEOTIDE SEQUENCE [LARGE SCALE GENOMIC DNA]</scope>
    <source>
        <strain evidence="2">CGMCC 1.12376</strain>
    </source>
</reference>
<dbReference type="EMBL" id="JBHUDE010000048">
    <property type="protein sequence ID" value="MFD1608257.1"/>
    <property type="molecule type" value="Genomic_DNA"/>
</dbReference>
<protein>
    <recommendedName>
        <fullName evidence="3">Response regulator</fullName>
    </recommendedName>
</protein>
<accession>A0ABW4HT02</accession>
<proteinExistence type="predicted"/>